<dbReference type="InterPro" id="IPR029465">
    <property type="entry name" value="ATPgrasp_TupA"/>
</dbReference>
<proteinExistence type="predicted"/>
<reference evidence="1 2" key="1">
    <citation type="submission" date="2020-12" db="EMBL/GenBank/DDBJ databases">
        <title>FDA dAtabase for Regulatory Grade micrObial Sequences (FDA-ARGOS): Supporting development and validation of Infectious Disease Dx tests.</title>
        <authorList>
            <person name="Sproer C."/>
            <person name="Gronow S."/>
            <person name="Severitt S."/>
            <person name="Schroder I."/>
            <person name="Tallon L."/>
            <person name="Sadzewicz L."/>
            <person name="Zhao X."/>
            <person name="Boylan J."/>
            <person name="Ott S."/>
            <person name="Bowen H."/>
            <person name="Vavikolanu K."/>
            <person name="Mehta A."/>
            <person name="Aluvathingal J."/>
            <person name="Nadendla S."/>
            <person name="Lowell S."/>
            <person name="Myers T."/>
            <person name="Yan Y."/>
            <person name="Sichtig H."/>
        </authorList>
    </citation>
    <scope>NUCLEOTIDE SEQUENCE [LARGE SCALE GENOMIC DNA]</scope>
    <source>
        <strain evidence="1 2">FDAARGOS_988</strain>
    </source>
</reference>
<dbReference type="KEGG" id="avg:I6H45_08165"/>
<evidence type="ECO:0000313" key="2">
    <source>
        <dbReference type="Proteomes" id="UP000595276"/>
    </source>
</evidence>
<name>A0A7T4K5B9_9FIRM</name>
<dbReference type="RefSeq" id="WP_004839474.1">
    <property type="nucleotide sequence ID" value="NZ_CP066014.1"/>
</dbReference>
<dbReference type="AlphaFoldDB" id="A0A7T4K5B9"/>
<keyword evidence="1" id="KW-0808">Transferase</keyword>
<dbReference type="GO" id="GO:0016740">
    <property type="term" value="F:transferase activity"/>
    <property type="evidence" value="ECO:0007669"/>
    <property type="project" value="UniProtKB-KW"/>
</dbReference>
<dbReference type="EMBL" id="CP066014">
    <property type="protein sequence ID" value="QQB61765.1"/>
    <property type="molecule type" value="Genomic_DNA"/>
</dbReference>
<evidence type="ECO:0000313" key="1">
    <source>
        <dbReference type="EMBL" id="QQB61765.1"/>
    </source>
</evidence>
<accession>A0A7T4K5B9</accession>
<dbReference type="Proteomes" id="UP000595276">
    <property type="component" value="Chromosome"/>
</dbReference>
<sequence>MVNNIIKKANKYISNQEYRLRVNSKLGLYNNMDDKKFIEKMFKATMDYPLNLENPKSFNEKLQWLKLYDRNPLYTKLVDKYKVREYISEKIGEDYLIPLLGVWDDPEEIDFDSLPNKFVLKCNHNSGLGMCICTDKSKIDIKKVKNELKSGLAQNYYLNGREWPYKNVSRKIICEKYMTDETGKNLRDYKFYCFDGKPKIVGIYQDRNSDKETTGDFFDMNFEWVDLRFGMPNALNKPQKPQKFQEMIKIAEILSEGMPEVRVDLYISNNKIYFGELTFFDGGGFDKIEPLEWDYKLGSWIKLPKKMLSNGD</sequence>
<organism evidence="1 2">
    <name type="scientific">Anaerococcus vaginalis</name>
    <dbReference type="NCBI Taxonomy" id="33037"/>
    <lineage>
        <taxon>Bacteria</taxon>
        <taxon>Bacillati</taxon>
        <taxon>Bacillota</taxon>
        <taxon>Tissierellia</taxon>
        <taxon>Tissierellales</taxon>
        <taxon>Peptoniphilaceae</taxon>
        <taxon>Anaerococcus</taxon>
    </lineage>
</organism>
<dbReference type="GeneID" id="79022711"/>
<dbReference type="Pfam" id="PF14305">
    <property type="entry name" value="ATPgrasp_TupA"/>
    <property type="match status" value="1"/>
</dbReference>
<gene>
    <name evidence="1" type="ORF">I6H45_08165</name>
</gene>
<protein>
    <submittedName>
        <fullName evidence="1">Glycosyl transferase</fullName>
    </submittedName>
</protein>